<comment type="caution">
    <text evidence="1">The sequence shown here is derived from an EMBL/GenBank/DDBJ whole genome shotgun (WGS) entry which is preliminary data.</text>
</comment>
<reference evidence="1 2" key="1">
    <citation type="submission" date="2021-06" db="EMBL/GenBank/DDBJ databases">
        <title>Caerostris darwini draft genome.</title>
        <authorList>
            <person name="Kono N."/>
            <person name="Arakawa K."/>
        </authorList>
    </citation>
    <scope>NUCLEOTIDE SEQUENCE [LARGE SCALE GENOMIC DNA]</scope>
</reference>
<name>A0AAV4NIU2_9ARAC</name>
<protein>
    <submittedName>
        <fullName evidence="1">Uncharacterized protein</fullName>
    </submittedName>
</protein>
<keyword evidence="2" id="KW-1185">Reference proteome</keyword>
<evidence type="ECO:0000313" key="1">
    <source>
        <dbReference type="EMBL" id="GIX83232.1"/>
    </source>
</evidence>
<evidence type="ECO:0000313" key="2">
    <source>
        <dbReference type="Proteomes" id="UP001054837"/>
    </source>
</evidence>
<sequence length="101" mass="11793">MNTVPRRARLPPLSMLCKHRNRHKWLKSFLKWKRPLIRMFIGHFCSGSQDNPVGCPCVGNCIRITAHDIVTDEMNYRFLHRGLWNNAFIGFQSSAPLFPQL</sequence>
<gene>
    <name evidence="1" type="ORF">CDAR_265391</name>
</gene>
<dbReference type="Proteomes" id="UP001054837">
    <property type="component" value="Unassembled WGS sequence"/>
</dbReference>
<proteinExistence type="predicted"/>
<organism evidence="1 2">
    <name type="scientific">Caerostris darwini</name>
    <dbReference type="NCBI Taxonomy" id="1538125"/>
    <lineage>
        <taxon>Eukaryota</taxon>
        <taxon>Metazoa</taxon>
        <taxon>Ecdysozoa</taxon>
        <taxon>Arthropoda</taxon>
        <taxon>Chelicerata</taxon>
        <taxon>Arachnida</taxon>
        <taxon>Araneae</taxon>
        <taxon>Araneomorphae</taxon>
        <taxon>Entelegynae</taxon>
        <taxon>Araneoidea</taxon>
        <taxon>Araneidae</taxon>
        <taxon>Caerostris</taxon>
    </lineage>
</organism>
<dbReference type="AlphaFoldDB" id="A0AAV4NIU2"/>
<dbReference type="EMBL" id="BPLQ01001589">
    <property type="protein sequence ID" value="GIX83232.1"/>
    <property type="molecule type" value="Genomic_DNA"/>
</dbReference>
<accession>A0AAV4NIU2</accession>